<dbReference type="EMBL" id="FOTW01000021">
    <property type="protein sequence ID" value="SFM46510.1"/>
    <property type="molecule type" value="Genomic_DNA"/>
</dbReference>
<dbReference type="InterPro" id="IPR036866">
    <property type="entry name" value="RibonucZ/Hydroxyglut_hydro"/>
</dbReference>
<proteinExistence type="predicted"/>
<name>A0A1I4R3J6_9BURK</name>
<keyword evidence="2" id="KW-1185">Reference proteome</keyword>
<evidence type="ECO:0008006" key="3">
    <source>
        <dbReference type="Google" id="ProtNLM"/>
    </source>
</evidence>
<dbReference type="STRING" id="758825.SAMN02982985_04138"/>
<dbReference type="Proteomes" id="UP000199470">
    <property type="component" value="Unassembled WGS sequence"/>
</dbReference>
<dbReference type="AlphaFoldDB" id="A0A1I4R3J6"/>
<protein>
    <recommendedName>
        <fullName evidence="3">Beta-lactamase superfamily domain-containing protein</fullName>
    </recommendedName>
</protein>
<dbReference type="SUPFAM" id="SSF56281">
    <property type="entry name" value="Metallo-hydrolase/oxidoreductase"/>
    <property type="match status" value="1"/>
</dbReference>
<dbReference type="Gene3D" id="3.60.15.10">
    <property type="entry name" value="Ribonuclease Z/Hydroxyacylglutathione hydrolase-like"/>
    <property type="match status" value="1"/>
</dbReference>
<evidence type="ECO:0000313" key="2">
    <source>
        <dbReference type="Proteomes" id="UP000199470"/>
    </source>
</evidence>
<accession>A0A1I4R3J6</accession>
<dbReference type="OrthoDB" id="8705329at2"/>
<sequence length="452" mass="51282">MTLKISRILHAGYVFECEQTLIAFDTIFENPFSRNCHAFPDVRFDHAQIRELKLAAVFISHFHDDHCSLESLDLLYRGTPIYLYCLFDELFAMLRELGFVNVQPLRVNQPVRVGPFEVIPREALDADVDSMFQVRAAGLNVLNVVDSWISPDALTELAKFAPWDMVLWPFQTMREIAVLSPSRAEPAAPTLPEDWLEELAVLDPRYVVPSSCQFVQEPWSWYNQAFFPITYRQFQREVEAALPKARVVRLNPSVSMLLDRDSIRPAAPLGWVLPVGEQDVDYQYRADLAAPSTASIACRFPALTAAQTELVLAYCQAGLLDKYREMELPEDSYFESPRLWRLSVYDHAGAGRHFHYRLEGDAIERLEQAAEPLAWTTEIPLAKLYAGLALGESLTSMYMRINDVVFGAEIEAQLAAADVLDDPLIRCLFNDGFAAYQAAQLRRLKQRGRPAG</sequence>
<organism evidence="1 2">
    <name type="scientific">Rugamonas rubra</name>
    <dbReference type="NCBI Taxonomy" id="758825"/>
    <lineage>
        <taxon>Bacteria</taxon>
        <taxon>Pseudomonadati</taxon>
        <taxon>Pseudomonadota</taxon>
        <taxon>Betaproteobacteria</taxon>
        <taxon>Burkholderiales</taxon>
        <taxon>Oxalobacteraceae</taxon>
        <taxon>Telluria group</taxon>
        <taxon>Rugamonas</taxon>
    </lineage>
</organism>
<gene>
    <name evidence="1" type="ORF">SAMN02982985_04138</name>
</gene>
<evidence type="ECO:0000313" key="1">
    <source>
        <dbReference type="EMBL" id="SFM46510.1"/>
    </source>
</evidence>
<dbReference type="RefSeq" id="WP_093389607.1">
    <property type="nucleotide sequence ID" value="NZ_FOTW01000021.1"/>
</dbReference>
<reference evidence="1 2" key="1">
    <citation type="submission" date="2016-10" db="EMBL/GenBank/DDBJ databases">
        <authorList>
            <person name="de Groot N.N."/>
        </authorList>
    </citation>
    <scope>NUCLEOTIDE SEQUENCE [LARGE SCALE GENOMIC DNA]</scope>
    <source>
        <strain evidence="1 2">ATCC 43154</strain>
    </source>
</reference>